<proteinExistence type="predicted"/>
<accession>A0ABU5ZUA3</accession>
<dbReference type="PANTHER" id="PTHR45398">
    <property type="match status" value="1"/>
</dbReference>
<dbReference type="Gene3D" id="1.10.10.1830">
    <property type="entry name" value="Non-ribosomal peptide synthase, adenylation domain"/>
    <property type="match status" value="1"/>
</dbReference>
<protein>
    <submittedName>
        <fullName evidence="3">Condensation domain-containing protein</fullName>
    </submittedName>
</protein>
<feature type="domain" description="Condensation" evidence="1">
    <location>
        <begin position="64"/>
        <end position="519"/>
    </location>
</feature>
<evidence type="ECO:0000259" key="1">
    <source>
        <dbReference type="Pfam" id="PF00668"/>
    </source>
</evidence>
<comment type="caution">
    <text evidence="3">The sequence shown here is derived from an EMBL/GenBank/DDBJ whole genome shotgun (WGS) entry which is preliminary data.</text>
</comment>
<dbReference type="Pfam" id="PF18563">
    <property type="entry name" value="TubC_N"/>
    <property type="match status" value="1"/>
</dbReference>
<dbReference type="PANTHER" id="PTHR45398:SF1">
    <property type="entry name" value="ENZYME, PUTATIVE (JCVI)-RELATED"/>
    <property type="match status" value="1"/>
</dbReference>
<dbReference type="Gene3D" id="3.30.559.10">
    <property type="entry name" value="Chloramphenicol acetyltransferase-like domain"/>
    <property type="match status" value="1"/>
</dbReference>
<dbReference type="Pfam" id="PF00668">
    <property type="entry name" value="Condensation"/>
    <property type="match status" value="1"/>
</dbReference>
<dbReference type="InterPro" id="IPR023213">
    <property type="entry name" value="CAT-like_dom_sf"/>
</dbReference>
<organism evidence="3 4">
    <name type="scientific">Aquimarina gracilis</name>
    <dbReference type="NCBI Taxonomy" id="874422"/>
    <lineage>
        <taxon>Bacteria</taxon>
        <taxon>Pseudomonadati</taxon>
        <taxon>Bacteroidota</taxon>
        <taxon>Flavobacteriia</taxon>
        <taxon>Flavobacteriales</taxon>
        <taxon>Flavobacteriaceae</taxon>
        <taxon>Aquimarina</taxon>
    </lineage>
</organism>
<dbReference type="InterPro" id="IPR044894">
    <property type="entry name" value="TubC_N_sf"/>
</dbReference>
<sequence length="522" mass="60112">MKTFLQKLVKENIYLSLKEGELSVKVPKTGVDPEIIGEIKAKKTELIEYLSKLADPDQIPTLSQQENYSLSYVQKRIWDLSRLDKGSIAYNVPGTIEFGAALDKDRFMQALNAGIDRHESLRTVFRLNESGKVRQYILSREDLNFEIDYFDFSNVEDKEEKAGEFINKDAYLPFDLENGPLFRAALFKIEEEKYIFYYNMHSIAADGESIEIFTREAMVFSEALKDGSSPSLPELKIQYKDFANWQSKCLENNRLKEHKNYWSTHLSGNLPILDLPNQKERPATKTFSGKLLGTNFSIETSNKIKSFVNDKGGNLFMGLMTLWKVFLYFQTSQKDLVIGTQALGRDHPDLEGQIGPYINMIAIRSRINPNESFIQFYEKVKEVVSKSYSFQMYPYEKIIQDIDFSLDPSRNPIFDTAMVLQREEQVLEDFQIAGIKKGSILELGIGKKYVDTVVAKYDVEIDFRELGGCLWYNINYNTDLYDRETIIDLMVSFRTLSNFLVDHLSKPISSISTVDLFTSEEV</sequence>
<name>A0ABU5ZUA3_9FLAO</name>
<dbReference type="Gene3D" id="3.30.559.30">
    <property type="entry name" value="Nonribosomal peptide synthetase, condensation domain"/>
    <property type="match status" value="1"/>
</dbReference>
<gene>
    <name evidence="3" type="ORF">U6A24_05790</name>
</gene>
<evidence type="ECO:0000259" key="2">
    <source>
        <dbReference type="Pfam" id="PF18563"/>
    </source>
</evidence>
<keyword evidence="4" id="KW-1185">Reference proteome</keyword>
<dbReference type="CDD" id="cd19531">
    <property type="entry name" value="LCL_NRPS-like"/>
    <property type="match status" value="1"/>
</dbReference>
<dbReference type="InterPro" id="IPR041464">
    <property type="entry name" value="TubC_N"/>
</dbReference>
<evidence type="ECO:0000313" key="3">
    <source>
        <dbReference type="EMBL" id="MEB3344962.1"/>
    </source>
</evidence>
<dbReference type="EMBL" id="JAYKLX010000002">
    <property type="protein sequence ID" value="MEB3344962.1"/>
    <property type="molecule type" value="Genomic_DNA"/>
</dbReference>
<dbReference type="InterPro" id="IPR001242">
    <property type="entry name" value="Condensation_dom"/>
</dbReference>
<dbReference type="SUPFAM" id="SSF52777">
    <property type="entry name" value="CoA-dependent acyltransferases"/>
    <property type="match status" value="2"/>
</dbReference>
<reference evidence="3 4" key="1">
    <citation type="journal article" date="2013" name="Int. J. Syst. Evol. Microbiol.">
        <title>Aquimarina gracilis sp. nov., isolated from the gut microflora of a mussel, Mytilus coruscus, and emended description of Aquimarina spongiae.</title>
        <authorList>
            <person name="Park S.C."/>
            <person name="Choe H.N."/>
            <person name="Baik K.S."/>
            <person name="Seong C.N."/>
        </authorList>
    </citation>
    <scope>NUCLEOTIDE SEQUENCE [LARGE SCALE GENOMIC DNA]</scope>
    <source>
        <strain evidence="3 4">PSC32</strain>
    </source>
</reference>
<dbReference type="RefSeq" id="WP_324178985.1">
    <property type="nucleotide sequence ID" value="NZ_BAABAW010000003.1"/>
</dbReference>
<feature type="domain" description="TubC N-terminal docking" evidence="2">
    <location>
        <begin position="3"/>
        <end position="51"/>
    </location>
</feature>
<evidence type="ECO:0000313" key="4">
    <source>
        <dbReference type="Proteomes" id="UP001327027"/>
    </source>
</evidence>
<dbReference type="Proteomes" id="UP001327027">
    <property type="component" value="Unassembled WGS sequence"/>
</dbReference>